<gene>
    <name evidence="1" type="ORF">MNBD_BACTEROID07-788</name>
</gene>
<reference evidence="1" key="1">
    <citation type="submission" date="2018-06" db="EMBL/GenBank/DDBJ databases">
        <authorList>
            <person name="Zhirakovskaya E."/>
        </authorList>
    </citation>
    <scope>NUCLEOTIDE SEQUENCE</scope>
</reference>
<organism evidence="1">
    <name type="scientific">hydrothermal vent metagenome</name>
    <dbReference type="NCBI Taxonomy" id="652676"/>
    <lineage>
        <taxon>unclassified sequences</taxon>
        <taxon>metagenomes</taxon>
        <taxon>ecological metagenomes</taxon>
    </lineage>
</organism>
<dbReference type="InterPro" id="IPR027471">
    <property type="entry name" value="YbeD-like_sf"/>
</dbReference>
<dbReference type="InterPro" id="IPR007454">
    <property type="entry name" value="UPF0250_YbeD-like"/>
</dbReference>
<dbReference type="SUPFAM" id="SSF117991">
    <property type="entry name" value="YbeD/HP0495-like"/>
    <property type="match status" value="1"/>
</dbReference>
<protein>
    <recommendedName>
        <fullName evidence="2">DUF493 domain-containing protein</fullName>
    </recommendedName>
</protein>
<evidence type="ECO:0000313" key="1">
    <source>
        <dbReference type="EMBL" id="VAW26206.1"/>
    </source>
</evidence>
<dbReference type="Pfam" id="PF04359">
    <property type="entry name" value="DUF493"/>
    <property type="match status" value="1"/>
</dbReference>
<proteinExistence type="predicted"/>
<dbReference type="EMBL" id="UOET01000013">
    <property type="protein sequence ID" value="VAW26206.1"/>
    <property type="molecule type" value="Genomic_DNA"/>
</dbReference>
<dbReference type="Gene3D" id="3.30.70.260">
    <property type="match status" value="1"/>
</dbReference>
<evidence type="ECO:0008006" key="2">
    <source>
        <dbReference type="Google" id="ProtNLM"/>
    </source>
</evidence>
<sequence>MTDDSQKQGKIEMESTAPIQLSNQELQFPVTYRLKAVMATTLSDVENKQQLIDVFNKLDVRYLYQGRNKSSKETYVSFTYEVTLNDRQTMNRLYALLKEIENLKFAL</sequence>
<dbReference type="AlphaFoldDB" id="A0A3B0V2K2"/>
<accession>A0A3B0V2K2</accession>
<name>A0A3B0V2K2_9ZZZZ</name>